<feature type="compositionally biased region" description="Basic and acidic residues" evidence="1">
    <location>
        <begin position="26"/>
        <end position="62"/>
    </location>
</feature>
<accession>A0A0L0P5F2</accession>
<reference evidence="3" key="1">
    <citation type="journal article" date="2015" name="BMC Genomics">
        <title>Draft genome of a commonly misdiagnosed multidrug resistant pathogen Candida auris.</title>
        <authorList>
            <person name="Chatterjee S."/>
            <person name="Alampalli S.V."/>
            <person name="Nageshan R.K."/>
            <person name="Chettiar S.T."/>
            <person name="Joshi S."/>
            <person name="Tatu U.S."/>
        </authorList>
    </citation>
    <scope>NUCLEOTIDE SEQUENCE [LARGE SCALE GENOMIC DNA]</scope>
    <source>
        <strain evidence="3">6684</strain>
    </source>
</reference>
<proteinExistence type="predicted"/>
<dbReference type="EMBL" id="LGST01000009">
    <property type="protein sequence ID" value="KNE01509.1"/>
    <property type="molecule type" value="Genomic_DNA"/>
</dbReference>
<sequence>MPLVFYSGFRKVELVEEGQGVLNTAKIDEEKHERRPGNKHKRDDGGESMEHVRSDKRREKEKSKKLRGIPLLFILGRCQL</sequence>
<dbReference type="VEuPathDB" id="FungiDB:QG37_01335"/>
<dbReference type="Proteomes" id="UP000037122">
    <property type="component" value="Unassembled WGS sequence"/>
</dbReference>
<dbReference type="AlphaFoldDB" id="A0A0L0P5F2"/>
<name>A0A0L0P5F2_CANAR</name>
<organism evidence="2 3">
    <name type="scientific">Candidozyma auris</name>
    <name type="common">Yeast</name>
    <name type="synonym">Candida auris</name>
    <dbReference type="NCBI Taxonomy" id="498019"/>
    <lineage>
        <taxon>Eukaryota</taxon>
        <taxon>Fungi</taxon>
        <taxon>Dikarya</taxon>
        <taxon>Ascomycota</taxon>
        <taxon>Saccharomycotina</taxon>
        <taxon>Pichiomycetes</taxon>
        <taxon>Metschnikowiaceae</taxon>
        <taxon>Candidozyma</taxon>
    </lineage>
</organism>
<protein>
    <submittedName>
        <fullName evidence="2">Uncharacterized protein</fullName>
    </submittedName>
</protein>
<evidence type="ECO:0000313" key="2">
    <source>
        <dbReference type="EMBL" id="KNE01509.1"/>
    </source>
</evidence>
<evidence type="ECO:0000256" key="1">
    <source>
        <dbReference type="SAM" id="MobiDB-lite"/>
    </source>
</evidence>
<feature type="region of interest" description="Disordered" evidence="1">
    <location>
        <begin position="25"/>
        <end position="63"/>
    </location>
</feature>
<evidence type="ECO:0000313" key="3">
    <source>
        <dbReference type="Proteomes" id="UP000037122"/>
    </source>
</evidence>
<gene>
    <name evidence="2" type="ORF">QG37_01335</name>
</gene>
<comment type="caution">
    <text evidence="2">The sequence shown here is derived from an EMBL/GenBank/DDBJ whole genome shotgun (WGS) entry which is preliminary data.</text>
</comment>